<reference evidence="3" key="2">
    <citation type="submission" date="2020-05" db="UniProtKB">
        <authorList>
            <consortium name="EnsemblMetazoa"/>
        </authorList>
    </citation>
    <scope>IDENTIFICATION</scope>
    <source>
        <strain evidence="3">wikel</strain>
    </source>
</reference>
<evidence type="ECO:0000313" key="3">
    <source>
        <dbReference type="EnsemblMetazoa" id="ISCW003691-PA"/>
    </source>
</evidence>
<evidence type="ECO:0000256" key="1">
    <source>
        <dbReference type="SAM" id="MobiDB-lite"/>
    </source>
</evidence>
<sequence length="238" mass="26236">MQAARTLTRNFADMARCLGLSHRAKLKIFDRVRLLYHVAQAGWSAALESYADPSATLLLDSPAARRVPATCNPSPERPSETEPRSDRDITKSQRAARAGSPKKNKNEDPESELLPPHFKEPEDCQPLLHHLEATDGVDLCDETLPGSTTTNASAIILLMSFLTAYGLSWCALDDQLRLIDTLFGSKENMLPNSKTQPPTPDQWALTPPQQQQLPWIPASSPLLQRPPTPDIAYNSCTA</sequence>
<dbReference type="EMBL" id="ABJB010749891">
    <property type="status" value="NOT_ANNOTATED_CDS"/>
    <property type="molecule type" value="Genomic_DNA"/>
</dbReference>
<dbReference type="InParanoid" id="B7PI48"/>
<name>B7PI48_IXOSC</name>
<gene>
    <name evidence="2" type="ORF">IscW_ISCW003691</name>
</gene>
<feature type="region of interest" description="Disordered" evidence="1">
    <location>
        <begin position="189"/>
        <end position="238"/>
    </location>
</feature>
<reference evidence="2 4" key="1">
    <citation type="submission" date="2008-03" db="EMBL/GenBank/DDBJ databases">
        <title>Annotation of Ixodes scapularis.</title>
        <authorList>
            <consortium name="Ixodes scapularis Genome Project Consortium"/>
            <person name="Caler E."/>
            <person name="Hannick L.I."/>
            <person name="Bidwell S."/>
            <person name="Joardar V."/>
            <person name="Thiagarajan M."/>
            <person name="Amedeo P."/>
            <person name="Galinsky K.J."/>
            <person name="Schobel S."/>
            <person name="Inman J."/>
            <person name="Hostetler J."/>
            <person name="Miller J."/>
            <person name="Hammond M."/>
            <person name="Megy K."/>
            <person name="Lawson D."/>
            <person name="Kodira C."/>
            <person name="Sutton G."/>
            <person name="Meyer J."/>
            <person name="Hill C.A."/>
            <person name="Birren B."/>
            <person name="Nene V."/>
            <person name="Collins F."/>
            <person name="Alarcon-Chaidez F."/>
            <person name="Wikel S."/>
            <person name="Strausberg R."/>
        </authorList>
    </citation>
    <scope>NUCLEOTIDE SEQUENCE [LARGE SCALE GENOMIC DNA]</scope>
    <source>
        <strain evidence="4">Wikel</strain>
        <strain evidence="2">Wikel colony</strain>
    </source>
</reference>
<feature type="compositionally biased region" description="Basic and acidic residues" evidence="1">
    <location>
        <begin position="77"/>
        <end position="91"/>
    </location>
</feature>
<dbReference type="Proteomes" id="UP000001555">
    <property type="component" value="Unassembled WGS sequence"/>
</dbReference>
<proteinExistence type="predicted"/>
<accession>B7PI48</accession>
<dbReference type="EMBL" id="ABJB010385449">
    <property type="status" value="NOT_ANNOTATED_CDS"/>
    <property type="molecule type" value="Genomic_DNA"/>
</dbReference>
<dbReference type="EMBL" id="ABJB010669935">
    <property type="status" value="NOT_ANNOTATED_CDS"/>
    <property type="molecule type" value="Genomic_DNA"/>
</dbReference>
<dbReference type="PaxDb" id="6945-B7PI48"/>
<dbReference type="AlphaFoldDB" id="B7PI48"/>
<dbReference type="EMBL" id="DS716858">
    <property type="protein sequence ID" value="EEC06270.1"/>
    <property type="molecule type" value="Genomic_DNA"/>
</dbReference>
<evidence type="ECO:0000313" key="2">
    <source>
        <dbReference type="EMBL" id="EEC06270.1"/>
    </source>
</evidence>
<evidence type="ECO:0000313" key="4">
    <source>
        <dbReference type="Proteomes" id="UP000001555"/>
    </source>
</evidence>
<organism>
    <name type="scientific">Ixodes scapularis</name>
    <name type="common">Black-legged tick</name>
    <name type="synonym">Deer tick</name>
    <dbReference type="NCBI Taxonomy" id="6945"/>
    <lineage>
        <taxon>Eukaryota</taxon>
        <taxon>Metazoa</taxon>
        <taxon>Ecdysozoa</taxon>
        <taxon>Arthropoda</taxon>
        <taxon>Chelicerata</taxon>
        <taxon>Arachnida</taxon>
        <taxon>Acari</taxon>
        <taxon>Parasitiformes</taxon>
        <taxon>Ixodida</taxon>
        <taxon>Ixodoidea</taxon>
        <taxon>Ixodidae</taxon>
        <taxon>Ixodinae</taxon>
        <taxon>Ixodes</taxon>
    </lineage>
</organism>
<protein>
    <submittedName>
        <fullName evidence="2 3">Uncharacterized protein</fullName>
    </submittedName>
</protein>
<dbReference type="EnsemblMetazoa" id="ISCW003691-RA">
    <property type="protein sequence ID" value="ISCW003691-PA"/>
    <property type="gene ID" value="ISCW003691"/>
</dbReference>
<feature type="region of interest" description="Disordered" evidence="1">
    <location>
        <begin position="66"/>
        <end position="122"/>
    </location>
</feature>
<keyword evidence="4" id="KW-1185">Reference proteome</keyword>
<dbReference type="VEuPathDB" id="VectorBase:ISCW003691"/>
<dbReference type="HOGENOM" id="CLU_1166982_0_0_1"/>
<dbReference type="VEuPathDB" id="VectorBase:ISCI003691"/>